<evidence type="ECO:0000313" key="1">
    <source>
        <dbReference type="EMBL" id="EUB57050.1"/>
    </source>
</evidence>
<name>W6U792_ECHGR</name>
<dbReference type="RefSeq" id="XP_024348246.1">
    <property type="nucleotide sequence ID" value="XM_024497375.1"/>
</dbReference>
<keyword evidence="2" id="KW-1185">Reference proteome</keyword>
<sequence length="79" mass="9436">MEYERREENKSKPVSHFDITLHADKIKSHFVICLPPSSYLIFNAVIWRFRQLSACIPVSHEQWKMIRNNNMAFNVKRST</sequence>
<organism evidence="1 2">
    <name type="scientific">Echinococcus granulosus</name>
    <name type="common">Hydatid tapeworm</name>
    <dbReference type="NCBI Taxonomy" id="6210"/>
    <lineage>
        <taxon>Eukaryota</taxon>
        <taxon>Metazoa</taxon>
        <taxon>Spiralia</taxon>
        <taxon>Lophotrochozoa</taxon>
        <taxon>Platyhelminthes</taxon>
        <taxon>Cestoda</taxon>
        <taxon>Eucestoda</taxon>
        <taxon>Cyclophyllidea</taxon>
        <taxon>Taeniidae</taxon>
        <taxon>Echinococcus</taxon>
        <taxon>Echinococcus granulosus group</taxon>
    </lineage>
</organism>
<protein>
    <submittedName>
        <fullName evidence="1">Uncharacterized protein</fullName>
    </submittedName>
</protein>
<dbReference type="EMBL" id="APAU02000096">
    <property type="protein sequence ID" value="EUB57050.1"/>
    <property type="molecule type" value="Genomic_DNA"/>
</dbReference>
<dbReference type="GeneID" id="36343841"/>
<dbReference type="CTD" id="36343841"/>
<reference evidence="1 2" key="1">
    <citation type="journal article" date="2013" name="Nat. Genet.">
        <title>The genome of the hydatid tapeworm Echinococcus granulosus.</title>
        <authorList>
            <person name="Zheng H."/>
            <person name="Zhang W."/>
            <person name="Zhang L."/>
            <person name="Zhang Z."/>
            <person name="Li J."/>
            <person name="Lu G."/>
            <person name="Zhu Y."/>
            <person name="Wang Y."/>
            <person name="Huang Y."/>
            <person name="Liu J."/>
            <person name="Kang H."/>
            <person name="Chen J."/>
            <person name="Wang L."/>
            <person name="Chen A."/>
            <person name="Yu S."/>
            <person name="Gao Z."/>
            <person name="Jin L."/>
            <person name="Gu W."/>
            <person name="Wang Z."/>
            <person name="Zhao L."/>
            <person name="Shi B."/>
            <person name="Wen H."/>
            <person name="Lin R."/>
            <person name="Jones M.K."/>
            <person name="Brejova B."/>
            <person name="Vinar T."/>
            <person name="Zhao G."/>
            <person name="McManus D.P."/>
            <person name="Chen Z."/>
            <person name="Zhou Y."/>
            <person name="Wang S."/>
        </authorList>
    </citation>
    <scope>NUCLEOTIDE SEQUENCE [LARGE SCALE GENOMIC DNA]</scope>
</reference>
<dbReference type="Proteomes" id="UP000019149">
    <property type="component" value="Unassembled WGS sequence"/>
</dbReference>
<dbReference type="AlphaFoldDB" id="W6U792"/>
<gene>
    <name evidence="1" type="ORF">EGR_08126</name>
</gene>
<comment type="caution">
    <text evidence="1">The sequence shown here is derived from an EMBL/GenBank/DDBJ whole genome shotgun (WGS) entry which is preliminary data.</text>
</comment>
<proteinExistence type="predicted"/>
<accession>W6U792</accession>
<evidence type="ECO:0000313" key="2">
    <source>
        <dbReference type="Proteomes" id="UP000019149"/>
    </source>
</evidence>
<dbReference type="KEGG" id="egl:EGR_08126"/>